<reference evidence="1 2" key="1">
    <citation type="journal article" date="2021" name="Int. J. Syst. Evol. Microbiol.">
        <title>Reticulibacter mediterranei gen. nov., sp. nov., within the new family Reticulibacteraceae fam. nov., and Ktedonospora formicarum gen. nov., sp. nov., Ktedonobacter robiniae sp. nov., Dictyobacter formicarum sp. nov. and Dictyobacter arantiisoli sp. nov., belonging to the class Ktedonobacteria.</title>
        <authorList>
            <person name="Yabe S."/>
            <person name="Zheng Y."/>
            <person name="Wang C.M."/>
            <person name="Sakai Y."/>
            <person name="Abe K."/>
            <person name="Yokota A."/>
            <person name="Donadio S."/>
            <person name="Cavaletti L."/>
            <person name="Monciardini P."/>
        </authorList>
    </citation>
    <scope>NUCLEOTIDE SEQUENCE [LARGE SCALE GENOMIC DNA]</scope>
    <source>
        <strain evidence="1 2">SOSP1-9</strain>
    </source>
</reference>
<organism evidence="1 2">
    <name type="scientific">Dictyobacter formicarum</name>
    <dbReference type="NCBI Taxonomy" id="2778368"/>
    <lineage>
        <taxon>Bacteria</taxon>
        <taxon>Bacillati</taxon>
        <taxon>Chloroflexota</taxon>
        <taxon>Ktedonobacteria</taxon>
        <taxon>Ktedonobacterales</taxon>
        <taxon>Dictyobacteraceae</taxon>
        <taxon>Dictyobacter</taxon>
    </lineage>
</organism>
<dbReference type="Proteomes" id="UP000635565">
    <property type="component" value="Unassembled WGS sequence"/>
</dbReference>
<evidence type="ECO:0000313" key="2">
    <source>
        <dbReference type="Proteomes" id="UP000635565"/>
    </source>
</evidence>
<accession>A0ABQ3VR32</accession>
<gene>
    <name evidence="1" type="ORF">KSZ_62940</name>
</gene>
<sequence>MYACSNNHTEQIPVEIIQTALIPITHTIDLTPVWWGKVKARENPARPSAIFAFLFLFINCAC</sequence>
<name>A0ABQ3VR32_9CHLR</name>
<protein>
    <submittedName>
        <fullName evidence="1">Uncharacterized protein</fullName>
    </submittedName>
</protein>
<proteinExistence type="predicted"/>
<keyword evidence="2" id="KW-1185">Reference proteome</keyword>
<evidence type="ECO:0000313" key="1">
    <source>
        <dbReference type="EMBL" id="GHO88288.1"/>
    </source>
</evidence>
<comment type="caution">
    <text evidence="1">The sequence shown here is derived from an EMBL/GenBank/DDBJ whole genome shotgun (WGS) entry which is preliminary data.</text>
</comment>
<dbReference type="EMBL" id="BNJJ01000023">
    <property type="protein sequence ID" value="GHO88288.1"/>
    <property type="molecule type" value="Genomic_DNA"/>
</dbReference>